<dbReference type="RefSeq" id="WP_096351905.1">
    <property type="nucleotide sequence ID" value="NZ_AP014946.1"/>
</dbReference>
<reference evidence="3 4" key="1">
    <citation type="submission" date="2015-08" db="EMBL/GenBank/DDBJ databases">
        <title>Investigation of the bacterial diversity of lava forest soil.</title>
        <authorList>
            <person name="Lee J.S."/>
        </authorList>
    </citation>
    <scope>NUCLEOTIDE SEQUENCE [LARGE SCALE GENOMIC DNA]</scope>
    <source>
        <strain evidence="3 4">GJW-30</strain>
    </source>
</reference>
<keyword evidence="4" id="KW-1185">Reference proteome</keyword>
<keyword evidence="1" id="KW-0812">Transmembrane</keyword>
<organism evidence="3 4">
    <name type="scientific">Variibacter gotjawalensis</name>
    <dbReference type="NCBI Taxonomy" id="1333996"/>
    <lineage>
        <taxon>Bacteria</taxon>
        <taxon>Pseudomonadati</taxon>
        <taxon>Pseudomonadota</taxon>
        <taxon>Alphaproteobacteria</taxon>
        <taxon>Hyphomicrobiales</taxon>
        <taxon>Nitrobacteraceae</taxon>
        <taxon>Variibacter</taxon>
    </lineage>
</organism>
<dbReference type="OrthoDB" id="9815809at2"/>
<dbReference type="PANTHER" id="PTHR22911">
    <property type="entry name" value="ACYL-MALONYL CONDENSING ENZYME-RELATED"/>
    <property type="match status" value="1"/>
</dbReference>
<dbReference type="AlphaFoldDB" id="A0A0S3PQV3"/>
<evidence type="ECO:0000313" key="3">
    <source>
        <dbReference type="EMBL" id="BAT58269.1"/>
    </source>
</evidence>
<feature type="domain" description="EamA" evidence="2">
    <location>
        <begin position="19"/>
        <end position="150"/>
    </location>
</feature>
<feature type="transmembrane region" description="Helical" evidence="1">
    <location>
        <begin position="157"/>
        <end position="176"/>
    </location>
</feature>
<evidence type="ECO:0000259" key="2">
    <source>
        <dbReference type="Pfam" id="PF00892"/>
    </source>
</evidence>
<evidence type="ECO:0000256" key="1">
    <source>
        <dbReference type="SAM" id="Phobius"/>
    </source>
</evidence>
<feature type="transmembrane region" description="Helical" evidence="1">
    <location>
        <begin position="109"/>
        <end position="127"/>
    </location>
</feature>
<dbReference type="GO" id="GO:0016020">
    <property type="term" value="C:membrane"/>
    <property type="evidence" value="ECO:0007669"/>
    <property type="project" value="InterPro"/>
</dbReference>
<feature type="transmembrane region" description="Helical" evidence="1">
    <location>
        <begin position="40"/>
        <end position="62"/>
    </location>
</feature>
<dbReference type="EMBL" id="AP014946">
    <property type="protein sequence ID" value="BAT58269.1"/>
    <property type="molecule type" value="Genomic_DNA"/>
</dbReference>
<gene>
    <name evidence="3" type="ORF">GJW-30_1_00792</name>
</gene>
<keyword evidence="1" id="KW-1133">Transmembrane helix</keyword>
<name>A0A0S3PQV3_9BRAD</name>
<sequence>MTTSELPAGASLRRNATLVGIALMMLGVFLYSLNDALGKYMLATYSVGQMLLIRASAALIVLSPFIWTQRAAFGTIPRPGLQLVRVFLSTAEVVMFFWAVTYLPLADTVTYYLAGPIYVTALSPILLREHVGWRRWTAVVIGFVGVIITLNPSPATLTLPAIIALFGSFFFAMLMIATRHLRGTPDIVMATSQIGATWVLAAFWAPIGWIAPTLVDMSLMALLGVVAVVAMMSVNRSLKLAPASVVVPYQYMLIVWAVILGYLVFNEVPKIHVIVGSLIIVLAGLYIFWREQANAKEPLVEQPPG</sequence>
<dbReference type="InterPro" id="IPR000620">
    <property type="entry name" value="EamA_dom"/>
</dbReference>
<dbReference type="Proteomes" id="UP000236884">
    <property type="component" value="Chromosome"/>
</dbReference>
<dbReference type="InterPro" id="IPR037185">
    <property type="entry name" value="EmrE-like"/>
</dbReference>
<accession>A0A0S3PQV3</accession>
<feature type="domain" description="EamA" evidence="2">
    <location>
        <begin position="161"/>
        <end position="287"/>
    </location>
</feature>
<feature type="transmembrane region" description="Helical" evidence="1">
    <location>
        <begin position="188"/>
        <end position="211"/>
    </location>
</feature>
<proteinExistence type="predicted"/>
<dbReference type="SUPFAM" id="SSF103481">
    <property type="entry name" value="Multidrug resistance efflux transporter EmrE"/>
    <property type="match status" value="2"/>
</dbReference>
<feature type="transmembrane region" description="Helical" evidence="1">
    <location>
        <begin position="83"/>
        <end position="103"/>
    </location>
</feature>
<dbReference type="KEGG" id="vgo:GJW-30_1_00792"/>
<feature type="transmembrane region" description="Helical" evidence="1">
    <location>
        <begin position="246"/>
        <end position="265"/>
    </location>
</feature>
<protein>
    <submittedName>
        <fullName evidence="3">EamA-like transporter family protein</fullName>
    </submittedName>
</protein>
<evidence type="ECO:0000313" key="4">
    <source>
        <dbReference type="Proteomes" id="UP000236884"/>
    </source>
</evidence>
<feature type="transmembrane region" description="Helical" evidence="1">
    <location>
        <begin position="134"/>
        <end position="151"/>
    </location>
</feature>
<dbReference type="Pfam" id="PF00892">
    <property type="entry name" value="EamA"/>
    <property type="match status" value="2"/>
</dbReference>
<dbReference type="PANTHER" id="PTHR22911:SF135">
    <property type="entry name" value="BLR4310 PROTEIN"/>
    <property type="match status" value="1"/>
</dbReference>
<feature type="transmembrane region" description="Helical" evidence="1">
    <location>
        <begin position="271"/>
        <end position="289"/>
    </location>
</feature>
<feature type="transmembrane region" description="Helical" evidence="1">
    <location>
        <begin position="16"/>
        <end position="34"/>
    </location>
</feature>
<keyword evidence="1" id="KW-0472">Membrane</keyword>